<proteinExistence type="predicted"/>
<keyword evidence="1" id="KW-0479">Metal-binding</keyword>
<accession>A0AAN6P7J2</accession>
<dbReference type="Gene3D" id="3.30.160.60">
    <property type="entry name" value="Classic Zinc Finger"/>
    <property type="match status" value="1"/>
</dbReference>
<gene>
    <name evidence="3" type="ORF">C8A01DRAFT_50960</name>
</gene>
<dbReference type="InterPro" id="IPR036236">
    <property type="entry name" value="Znf_C2H2_sf"/>
</dbReference>
<protein>
    <recommendedName>
        <fullName evidence="2">C2H2-type domain-containing protein</fullName>
    </recommendedName>
</protein>
<dbReference type="PROSITE" id="PS00028">
    <property type="entry name" value="ZINC_FINGER_C2H2_1"/>
    <property type="match status" value="1"/>
</dbReference>
<sequence length="90" mass="10494">MEVRPPGVSAREWRKMIRPEECPACGKGHTYQNELDKHIAAQHPHVAAQHGVSTNRHLCMWCLKSFARRDHLTRHLRTKHGRAKKKRNRG</sequence>
<comment type="caution">
    <text evidence="3">The sequence shown here is derived from an EMBL/GenBank/DDBJ whole genome shotgun (WGS) entry which is preliminary data.</text>
</comment>
<dbReference type="EMBL" id="MU854635">
    <property type="protein sequence ID" value="KAK4032210.1"/>
    <property type="molecule type" value="Genomic_DNA"/>
</dbReference>
<reference evidence="4" key="1">
    <citation type="journal article" date="2023" name="Mol. Phylogenet. Evol.">
        <title>Genome-scale phylogeny and comparative genomics of the fungal order Sordariales.</title>
        <authorList>
            <person name="Hensen N."/>
            <person name="Bonometti L."/>
            <person name="Westerberg I."/>
            <person name="Brannstrom I.O."/>
            <person name="Guillou S."/>
            <person name="Cros-Aarteil S."/>
            <person name="Calhoun S."/>
            <person name="Haridas S."/>
            <person name="Kuo A."/>
            <person name="Mondo S."/>
            <person name="Pangilinan J."/>
            <person name="Riley R."/>
            <person name="LaButti K."/>
            <person name="Andreopoulos B."/>
            <person name="Lipzen A."/>
            <person name="Chen C."/>
            <person name="Yan M."/>
            <person name="Daum C."/>
            <person name="Ng V."/>
            <person name="Clum A."/>
            <person name="Steindorff A."/>
            <person name="Ohm R.A."/>
            <person name="Martin F."/>
            <person name="Silar P."/>
            <person name="Natvig D.O."/>
            <person name="Lalanne C."/>
            <person name="Gautier V."/>
            <person name="Ament-Velasquez S.L."/>
            <person name="Kruys A."/>
            <person name="Hutchinson M.I."/>
            <person name="Powell A.J."/>
            <person name="Barry K."/>
            <person name="Miller A.N."/>
            <person name="Grigoriev I.V."/>
            <person name="Debuchy R."/>
            <person name="Gladieux P."/>
            <person name="Hiltunen Thoren M."/>
            <person name="Johannesson H."/>
        </authorList>
    </citation>
    <scope>NUCLEOTIDE SEQUENCE [LARGE SCALE GENOMIC DNA]</scope>
    <source>
        <strain evidence="4">CBS 284.82</strain>
    </source>
</reference>
<evidence type="ECO:0000313" key="4">
    <source>
        <dbReference type="Proteomes" id="UP001303115"/>
    </source>
</evidence>
<keyword evidence="1" id="KW-0862">Zinc</keyword>
<evidence type="ECO:0000256" key="1">
    <source>
        <dbReference type="PROSITE-ProRule" id="PRU00042"/>
    </source>
</evidence>
<dbReference type="SMART" id="SM00355">
    <property type="entry name" value="ZnF_C2H2"/>
    <property type="match status" value="2"/>
</dbReference>
<evidence type="ECO:0000259" key="2">
    <source>
        <dbReference type="PROSITE" id="PS50157"/>
    </source>
</evidence>
<dbReference type="InterPro" id="IPR013087">
    <property type="entry name" value="Znf_C2H2_type"/>
</dbReference>
<dbReference type="SUPFAM" id="SSF57667">
    <property type="entry name" value="beta-beta-alpha zinc fingers"/>
    <property type="match status" value="1"/>
</dbReference>
<dbReference type="Proteomes" id="UP001303115">
    <property type="component" value="Unassembled WGS sequence"/>
</dbReference>
<dbReference type="Pfam" id="PF00096">
    <property type="entry name" value="zf-C2H2"/>
    <property type="match status" value="1"/>
</dbReference>
<dbReference type="AlphaFoldDB" id="A0AAN6P7J2"/>
<organism evidence="3 4">
    <name type="scientific">Parachaetomium inaequale</name>
    <dbReference type="NCBI Taxonomy" id="2588326"/>
    <lineage>
        <taxon>Eukaryota</taxon>
        <taxon>Fungi</taxon>
        <taxon>Dikarya</taxon>
        <taxon>Ascomycota</taxon>
        <taxon>Pezizomycotina</taxon>
        <taxon>Sordariomycetes</taxon>
        <taxon>Sordariomycetidae</taxon>
        <taxon>Sordariales</taxon>
        <taxon>Chaetomiaceae</taxon>
        <taxon>Parachaetomium</taxon>
    </lineage>
</organism>
<dbReference type="PROSITE" id="PS50157">
    <property type="entry name" value="ZINC_FINGER_C2H2_2"/>
    <property type="match status" value="1"/>
</dbReference>
<keyword evidence="4" id="KW-1185">Reference proteome</keyword>
<dbReference type="GO" id="GO:0008270">
    <property type="term" value="F:zinc ion binding"/>
    <property type="evidence" value="ECO:0007669"/>
    <property type="project" value="UniProtKB-KW"/>
</dbReference>
<evidence type="ECO:0000313" key="3">
    <source>
        <dbReference type="EMBL" id="KAK4032210.1"/>
    </source>
</evidence>
<feature type="domain" description="C2H2-type" evidence="2">
    <location>
        <begin position="57"/>
        <end position="85"/>
    </location>
</feature>
<name>A0AAN6P7J2_9PEZI</name>
<keyword evidence="1" id="KW-0863">Zinc-finger</keyword>